<keyword evidence="3" id="KW-1185">Reference proteome</keyword>
<gene>
    <name evidence="2" type="ORF">CR513_34502</name>
</gene>
<dbReference type="EMBL" id="QJKJ01007048">
    <property type="protein sequence ID" value="RDX84448.1"/>
    <property type="molecule type" value="Genomic_DNA"/>
</dbReference>
<feature type="non-terminal residue" evidence="2">
    <location>
        <position position="1"/>
    </location>
</feature>
<accession>A0A371G1M3</accession>
<name>A0A371G1M3_MUCPR</name>
<comment type="caution">
    <text evidence="2">The sequence shown here is derived from an EMBL/GenBank/DDBJ whole genome shotgun (WGS) entry which is preliminary data.</text>
</comment>
<feature type="region of interest" description="Disordered" evidence="1">
    <location>
        <begin position="21"/>
        <end position="47"/>
    </location>
</feature>
<dbReference type="Proteomes" id="UP000257109">
    <property type="component" value="Unassembled WGS sequence"/>
</dbReference>
<dbReference type="AlphaFoldDB" id="A0A371G1M3"/>
<organism evidence="2 3">
    <name type="scientific">Mucuna pruriens</name>
    <name type="common">Velvet bean</name>
    <name type="synonym">Dolichos pruriens</name>
    <dbReference type="NCBI Taxonomy" id="157652"/>
    <lineage>
        <taxon>Eukaryota</taxon>
        <taxon>Viridiplantae</taxon>
        <taxon>Streptophyta</taxon>
        <taxon>Embryophyta</taxon>
        <taxon>Tracheophyta</taxon>
        <taxon>Spermatophyta</taxon>
        <taxon>Magnoliopsida</taxon>
        <taxon>eudicotyledons</taxon>
        <taxon>Gunneridae</taxon>
        <taxon>Pentapetalae</taxon>
        <taxon>rosids</taxon>
        <taxon>fabids</taxon>
        <taxon>Fabales</taxon>
        <taxon>Fabaceae</taxon>
        <taxon>Papilionoideae</taxon>
        <taxon>50 kb inversion clade</taxon>
        <taxon>NPAAA clade</taxon>
        <taxon>indigoferoid/millettioid clade</taxon>
        <taxon>Phaseoleae</taxon>
        <taxon>Mucuna</taxon>
    </lineage>
</organism>
<evidence type="ECO:0000256" key="1">
    <source>
        <dbReference type="SAM" id="MobiDB-lite"/>
    </source>
</evidence>
<feature type="compositionally biased region" description="Basic residues" evidence="1">
    <location>
        <begin position="23"/>
        <end position="38"/>
    </location>
</feature>
<proteinExistence type="predicted"/>
<sequence>MEEMVAFCDNVRAKQFLEPCKAKEHKHFNRNSKKKRRSEGHPRTKISDQILPLPSKLWLHNRGMPNIVGQDRRVNLGGPSLQIREKRG</sequence>
<evidence type="ECO:0000313" key="2">
    <source>
        <dbReference type="EMBL" id="RDX84448.1"/>
    </source>
</evidence>
<reference evidence="2" key="1">
    <citation type="submission" date="2018-05" db="EMBL/GenBank/DDBJ databases">
        <title>Draft genome of Mucuna pruriens seed.</title>
        <authorList>
            <person name="Nnadi N.E."/>
            <person name="Vos R."/>
            <person name="Hasami M.H."/>
            <person name="Devisetty U.K."/>
            <person name="Aguiy J.C."/>
        </authorList>
    </citation>
    <scope>NUCLEOTIDE SEQUENCE [LARGE SCALE GENOMIC DNA]</scope>
    <source>
        <strain evidence="2">JCA_2017</strain>
    </source>
</reference>
<protein>
    <submittedName>
        <fullName evidence="2">Uncharacterized protein</fullName>
    </submittedName>
</protein>
<evidence type="ECO:0000313" key="3">
    <source>
        <dbReference type="Proteomes" id="UP000257109"/>
    </source>
</evidence>